<evidence type="ECO:0000256" key="2">
    <source>
        <dbReference type="PROSITE-ProRule" id="PRU00169"/>
    </source>
</evidence>
<dbReference type="CDD" id="cd17535">
    <property type="entry name" value="REC_NarL-like"/>
    <property type="match status" value="1"/>
</dbReference>
<dbReference type="RefSeq" id="WP_188709591.1">
    <property type="nucleotide sequence ID" value="NZ_BMIG01000014.1"/>
</dbReference>
<dbReference type="Gene3D" id="3.40.50.2300">
    <property type="match status" value="1"/>
</dbReference>
<dbReference type="PANTHER" id="PTHR44591">
    <property type="entry name" value="STRESS RESPONSE REGULATOR PROTEIN 1"/>
    <property type="match status" value="1"/>
</dbReference>
<comment type="caution">
    <text evidence="4">The sequence shown here is derived from an EMBL/GenBank/DDBJ whole genome shotgun (WGS) entry which is preliminary data.</text>
</comment>
<keyword evidence="5" id="KW-1185">Reference proteome</keyword>
<dbReference type="InterPro" id="IPR011006">
    <property type="entry name" value="CheY-like_superfamily"/>
</dbReference>
<organism evidence="4 5">
    <name type="scientific">Polaromonas eurypsychrophila</name>
    <dbReference type="NCBI Taxonomy" id="1614635"/>
    <lineage>
        <taxon>Bacteria</taxon>
        <taxon>Pseudomonadati</taxon>
        <taxon>Pseudomonadota</taxon>
        <taxon>Betaproteobacteria</taxon>
        <taxon>Burkholderiales</taxon>
        <taxon>Comamonadaceae</taxon>
        <taxon>Polaromonas</taxon>
    </lineage>
</organism>
<dbReference type="PANTHER" id="PTHR44591:SF3">
    <property type="entry name" value="RESPONSE REGULATORY DOMAIN-CONTAINING PROTEIN"/>
    <property type="match status" value="1"/>
</dbReference>
<keyword evidence="1 2" id="KW-0597">Phosphoprotein</keyword>
<dbReference type="EMBL" id="BMIG01000014">
    <property type="protein sequence ID" value="GGB09276.1"/>
    <property type="molecule type" value="Genomic_DNA"/>
</dbReference>
<evidence type="ECO:0000313" key="5">
    <source>
        <dbReference type="Proteomes" id="UP000620596"/>
    </source>
</evidence>
<accession>A0A916SNI3</accession>
<evidence type="ECO:0000259" key="3">
    <source>
        <dbReference type="PROSITE" id="PS50110"/>
    </source>
</evidence>
<reference evidence="4" key="2">
    <citation type="submission" date="2020-09" db="EMBL/GenBank/DDBJ databases">
        <authorList>
            <person name="Sun Q."/>
            <person name="Zhou Y."/>
        </authorList>
    </citation>
    <scope>NUCLEOTIDE SEQUENCE</scope>
    <source>
        <strain evidence="4">CGMCC 1.15322</strain>
    </source>
</reference>
<dbReference type="InterPro" id="IPR058245">
    <property type="entry name" value="NreC/VraR/RcsB-like_REC"/>
</dbReference>
<dbReference type="InterPro" id="IPR001789">
    <property type="entry name" value="Sig_transdc_resp-reg_receiver"/>
</dbReference>
<dbReference type="SMART" id="SM00448">
    <property type="entry name" value="REC"/>
    <property type="match status" value="1"/>
</dbReference>
<reference evidence="4" key="1">
    <citation type="journal article" date="2014" name="Int. J. Syst. Evol. Microbiol.">
        <title>Complete genome sequence of Corynebacterium casei LMG S-19264T (=DSM 44701T), isolated from a smear-ripened cheese.</title>
        <authorList>
            <consortium name="US DOE Joint Genome Institute (JGI-PGF)"/>
            <person name="Walter F."/>
            <person name="Albersmeier A."/>
            <person name="Kalinowski J."/>
            <person name="Ruckert C."/>
        </authorList>
    </citation>
    <scope>NUCLEOTIDE SEQUENCE</scope>
    <source>
        <strain evidence="4">CGMCC 1.15322</strain>
    </source>
</reference>
<dbReference type="InterPro" id="IPR050595">
    <property type="entry name" value="Bact_response_regulator"/>
</dbReference>
<feature type="domain" description="Response regulatory" evidence="3">
    <location>
        <begin position="10"/>
        <end position="125"/>
    </location>
</feature>
<dbReference type="GO" id="GO:0000160">
    <property type="term" value="P:phosphorelay signal transduction system"/>
    <property type="evidence" value="ECO:0007669"/>
    <property type="project" value="InterPro"/>
</dbReference>
<protein>
    <recommendedName>
        <fullName evidence="3">Response regulatory domain-containing protein</fullName>
    </recommendedName>
</protein>
<name>A0A916SNI3_9BURK</name>
<proteinExistence type="predicted"/>
<dbReference type="PROSITE" id="PS50110">
    <property type="entry name" value="RESPONSE_REGULATORY"/>
    <property type="match status" value="1"/>
</dbReference>
<dbReference type="Proteomes" id="UP000620596">
    <property type="component" value="Unassembled WGS sequence"/>
</dbReference>
<gene>
    <name evidence="4" type="ORF">GCM10011496_32760</name>
</gene>
<dbReference type="SUPFAM" id="SSF52172">
    <property type="entry name" value="CheY-like"/>
    <property type="match status" value="1"/>
</dbReference>
<evidence type="ECO:0000313" key="4">
    <source>
        <dbReference type="EMBL" id="GGB09276.1"/>
    </source>
</evidence>
<dbReference type="AlphaFoldDB" id="A0A916SNI3"/>
<sequence length="130" mass="14202">MTQSVPHTLKVFHADDSPLMRERVAGMLESVAMAVVGHAETPQYAIEGILALHPDVVVLDVQLDGGSGLQVLRAVRHVAPDIAFVVFSNHSDPAYRKRYLDEGAQAFLDKSTEFDQLARVVTQACPVITH</sequence>
<dbReference type="Pfam" id="PF00072">
    <property type="entry name" value="Response_reg"/>
    <property type="match status" value="1"/>
</dbReference>
<evidence type="ECO:0000256" key="1">
    <source>
        <dbReference type="ARBA" id="ARBA00022553"/>
    </source>
</evidence>
<feature type="modified residue" description="4-aspartylphosphate" evidence="2">
    <location>
        <position position="60"/>
    </location>
</feature>